<organism evidence="18 19">
    <name type="scientific">Myodes glareolus</name>
    <name type="common">Bank vole</name>
    <name type="synonym">Clethrionomys glareolus</name>
    <dbReference type="NCBI Taxonomy" id="447135"/>
    <lineage>
        <taxon>Eukaryota</taxon>
        <taxon>Metazoa</taxon>
        <taxon>Chordata</taxon>
        <taxon>Craniata</taxon>
        <taxon>Vertebrata</taxon>
        <taxon>Euteleostomi</taxon>
        <taxon>Mammalia</taxon>
        <taxon>Eutheria</taxon>
        <taxon>Euarchontoglires</taxon>
        <taxon>Glires</taxon>
        <taxon>Rodentia</taxon>
        <taxon>Myomorpha</taxon>
        <taxon>Muroidea</taxon>
        <taxon>Cricetidae</taxon>
        <taxon>Arvicolinae</taxon>
        <taxon>Myodes</taxon>
    </lineage>
</organism>
<comment type="subcellular location">
    <subcellularLocation>
        <location evidence="1">Endomembrane system</location>
        <topology evidence="1">Multi-pass membrane protein</topology>
    </subcellularLocation>
</comment>
<keyword evidence="9 15" id="KW-1133">Transmembrane helix</keyword>
<dbReference type="PANTHER" id="PTHR24223">
    <property type="entry name" value="ATP-BINDING CASSETTE SUB-FAMILY C"/>
    <property type="match status" value="1"/>
</dbReference>
<dbReference type="SUPFAM" id="SSF90123">
    <property type="entry name" value="ABC transporter transmembrane region"/>
    <property type="match status" value="1"/>
</dbReference>
<dbReference type="SMART" id="SM00382">
    <property type="entry name" value="AAA"/>
    <property type="match status" value="1"/>
</dbReference>
<comment type="catalytic activity">
    <reaction evidence="12">
        <text>leukotriene C4(in) + ATP + H2O = leukotriene C4(out) + ADP + phosphate + H(+)</text>
        <dbReference type="Rhea" id="RHEA:38963"/>
        <dbReference type="ChEBI" id="CHEBI:15377"/>
        <dbReference type="ChEBI" id="CHEBI:15378"/>
        <dbReference type="ChEBI" id="CHEBI:30616"/>
        <dbReference type="ChEBI" id="CHEBI:43474"/>
        <dbReference type="ChEBI" id="CHEBI:57973"/>
        <dbReference type="ChEBI" id="CHEBI:456216"/>
    </reaction>
    <physiologicalReaction direction="left-to-right" evidence="12">
        <dbReference type="Rhea" id="RHEA:38964"/>
    </physiologicalReaction>
</comment>
<keyword evidence="6" id="KW-0547">Nucleotide-binding</keyword>
<dbReference type="InterPro" id="IPR027417">
    <property type="entry name" value="P-loop_NTPase"/>
</dbReference>
<keyword evidence="7" id="KW-0067">ATP-binding</keyword>
<dbReference type="InterPro" id="IPR050173">
    <property type="entry name" value="ABC_transporter_C-like"/>
</dbReference>
<comment type="catalytic activity">
    <reaction evidence="13">
        <text>an S-substituted glutathione(in) + ATP + H2O = an S-substituted glutathione(out) + ADP + phosphate + H(+)</text>
        <dbReference type="Rhea" id="RHEA:19121"/>
        <dbReference type="ChEBI" id="CHEBI:15377"/>
        <dbReference type="ChEBI" id="CHEBI:15378"/>
        <dbReference type="ChEBI" id="CHEBI:30616"/>
        <dbReference type="ChEBI" id="CHEBI:43474"/>
        <dbReference type="ChEBI" id="CHEBI:90779"/>
        <dbReference type="ChEBI" id="CHEBI:456216"/>
        <dbReference type="EC" id="7.6.2.3"/>
    </reaction>
    <physiologicalReaction direction="left-to-right" evidence="13">
        <dbReference type="Rhea" id="RHEA:19122"/>
    </physiologicalReaction>
</comment>
<feature type="transmembrane region" description="Helical" evidence="15">
    <location>
        <begin position="340"/>
        <end position="357"/>
    </location>
</feature>
<dbReference type="PROSITE" id="PS50893">
    <property type="entry name" value="ABC_TRANSPORTER_2"/>
    <property type="match status" value="1"/>
</dbReference>
<feature type="transmembrane region" description="Helical" evidence="15">
    <location>
        <begin position="363"/>
        <end position="384"/>
    </location>
</feature>
<dbReference type="AlphaFoldDB" id="A0AAW0H1J8"/>
<comment type="similarity">
    <text evidence="2">Belongs to the ABC transporter superfamily. ABCC family. Conjugate transporter (TC 3.A.1.208) subfamily.</text>
</comment>
<evidence type="ECO:0000256" key="14">
    <source>
        <dbReference type="SAM" id="MobiDB-lite"/>
    </source>
</evidence>
<dbReference type="GO" id="GO:0012505">
    <property type="term" value="C:endomembrane system"/>
    <property type="evidence" value="ECO:0007669"/>
    <property type="project" value="UniProtKB-SubCell"/>
</dbReference>
<accession>A0AAW0H1J8</accession>
<evidence type="ECO:0000256" key="12">
    <source>
        <dbReference type="ARBA" id="ARBA00047523"/>
    </source>
</evidence>
<keyword evidence="8" id="KW-1278">Translocase</keyword>
<name>A0AAW0H1J8_MYOGA</name>
<dbReference type="Pfam" id="PF00005">
    <property type="entry name" value="ABC_tran"/>
    <property type="match status" value="2"/>
</dbReference>
<dbReference type="SUPFAM" id="SSF52540">
    <property type="entry name" value="P-loop containing nucleoside triphosphate hydrolases"/>
    <property type="match status" value="2"/>
</dbReference>
<feature type="domain" description="ABC transmembrane type-1" evidence="17">
    <location>
        <begin position="222"/>
        <end position="480"/>
    </location>
</feature>
<reference evidence="18 19" key="1">
    <citation type="journal article" date="2023" name="bioRxiv">
        <title>Conserved and derived expression patterns and positive selection on dental genes reveal complex evolutionary context of ever-growing rodent molars.</title>
        <authorList>
            <person name="Calamari Z.T."/>
            <person name="Song A."/>
            <person name="Cohen E."/>
            <person name="Akter M."/>
            <person name="Roy R.D."/>
            <person name="Hallikas O."/>
            <person name="Christensen M.M."/>
            <person name="Li P."/>
            <person name="Marangoni P."/>
            <person name="Jernvall J."/>
            <person name="Klein O.D."/>
        </authorList>
    </citation>
    <scope>NUCLEOTIDE SEQUENCE [LARGE SCALE GENOMIC DNA]</scope>
    <source>
        <strain evidence="18">V071</strain>
    </source>
</reference>
<dbReference type="InterPro" id="IPR003593">
    <property type="entry name" value="AAA+_ATPase"/>
</dbReference>
<dbReference type="FunFam" id="1.20.1560.10:FF:000001">
    <property type="entry name" value="ATP-binding cassette subfamily C member 1"/>
    <property type="match status" value="1"/>
</dbReference>
<evidence type="ECO:0000256" key="11">
    <source>
        <dbReference type="ARBA" id="ARBA00024220"/>
    </source>
</evidence>
<feature type="non-terminal residue" evidence="18">
    <location>
        <position position="1"/>
    </location>
</feature>
<dbReference type="PANTHER" id="PTHR24223:SF176">
    <property type="entry name" value="ATP-BINDING CASSETTE SUB-FAMILY C MEMBER 2"/>
    <property type="match status" value="1"/>
</dbReference>
<evidence type="ECO:0000256" key="15">
    <source>
        <dbReference type="SAM" id="Phobius"/>
    </source>
</evidence>
<evidence type="ECO:0000259" key="16">
    <source>
        <dbReference type="PROSITE" id="PS50893"/>
    </source>
</evidence>
<dbReference type="FunFam" id="3.40.50.300:FF:000074">
    <property type="entry name" value="Multidrug resistance-associated protein 5 isoform 1"/>
    <property type="match status" value="1"/>
</dbReference>
<protein>
    <recommendedName>
        <fullName evidence="11">ABC-type glutathione-S-conjugate transporter</fullName>
        <ecNumber evidence="11">7.6.2.3</ecNumber>
    </recommendedName>
</protein>
<dbReference type="EMBL" id="JBBHLL010002198">
    <property type="protein sequence ID" value="KAK7795524.1"/>
    <property type="molecule type" value="Genomic_DNA"/>
</dbReference>
<evidence type="ECO:0000259" key="17">
    <source>
        <dbReference type="PROSITE" id="PS50929"/>
    </source>
</evidence>
<dbReference type="Gene3D" id="3.40.50.300">
    <property type="entry name" value="P-loop containing nucleotide triphosphate hydrolases"/>
    <property type="match status" value="2"/>
</dbReference>
<dbReference type="GO" id="GO:0016887">
    <property type="term" value="F:ATP hydrolysis activity"/>
    <property type="evidence" value="ECO:0007669"/>
    <property type="project" value="InterPro"/>
</dbReference>
<evidence type="ECO:0000256" key="6">
    <source>
        <dbReference type="ARBA" id="ARBA00022741"/>
    </source>
</evidence>
<feature type="compositionally biased region" description="Acidic residues" evidence="14">
    <location>
        <begin position="117"/>
        <end position="128"/>
    </location>
</feature>
<gene>
    <name evidence="18" type="ORF">U0070_001248</name>
</gene>
<evidence type="ECO:0000256" key="1">
    <source>
        <dbReference type="ARBA" id="ARBA00004127"/>
    </source>
</evidence>
<evidence type="ECO:0000256" key="13">
    <source>
        <dbReference type="ARBA" id="ARBA00048007"/>
    </source>
</evidence>
<evidence type="ECO:0000256" key="2">
    <source>
        <dbReference type="ARBA" id="ARBA00009726"/>
    </source>
</evidence>
<dbReference type="Gene3D" id="1.20.1560.10">
    <property type="entry name" value="ABC transporter type 1, transmembrane domain"/>
    <property type="match status" value="1"/>
</dbReference>
<dbReference type="CDD" id="cd18603">
    <property type="entry name" value="ABC_6TM_MRP1_2_3_6_D2_like"/>
    <property type="match status" value="1"/>
</dbReference>
<dbReference type="PROSITE" id="PS50929">
    <property type="entry name" value="ABC_TM1F"/>
    <property type="match status" value="1"/>
</dbReference>
<dbReference type="Proteomes" id="UP001488838">
    <property type="component" value="Unassembled WGS sequence"/>
</dbReference>
<evidence type="ECO:0000256" key="8">
    <source>
        <dbReference type="ARBA" id="ARBA00022967"/>
    </source>
</evidence>
<keyword evidence="19" id="KW-1185">Reference proteome</keyword>
<keyword evidence="10 15" id="KW-0472">Membrane</keyword>
<sequence length="770" mass="85963">GINLSGGQKQRVSLARATYQNTDIYILDDPLSAVDSHVGKHIFDKVVGPNGILKGKTRILVTHSIHFLPQVDEIIVLGNGTVLEKGSYQDLLSKKGVFAKNIKTFMKHSGPEGEATVNDDSEEDDDDGGLIPSVEEIPEDAASLTMRRENSLRRTLSRRSSGRHRKSLKNSLKIKNVTALKEKGELVRGQKLIKKEFMETGKVKFSIYLKYLQSVGWCSITFVILGFALYSVSYIGSNLWLSAWTRDSQHLNGTNYPASQRDMRIGVFAALGLAQGIFVLAATLWSVFACNHSSKTLHKQLLTNILRAPMSFFDTTPTGRIVNRFSGDISTVDDMLPQTLRSWVMCLFGIISTLVMICMATPIFAVVIIPLGIIYVSVQVFYVATSRQLRRLDSVTRSPIYSHFSETVSGLPVIRAFQHQQRFLACSERLVDTNQKCVFSWITSNRWLAIRLELVGNLVVFFSALFLVIYKESLAGDVITQTLNWLVRMTSEAETNIVAVERINEYTNVENEAPWVTDKRPPADWPSKGEIHFNNYQVRYRSELDLVLRGITCHIKSTEKVGVVGRTGAGKSSLTNCLFRILESAGGQIIIDGVDIASIGLHDLREKLTIIPQDPILFSGSLRMNLDPFNKYSDEEIWKALELAHLKSFVDGLQLGLYHEVTEGGDNLSIGQRQLLCLGRALLRKSKILVLDEATAAVDLETDNLIQTTIRNEFSQCTVVTIAHRLHTIMDSDKIMVLDSGKIVEYGSPEELLSKMGPFYFMAKEAGIET</sequence>
<dbReference type="InterPro" id="IPR003439">
    <property type="entry name" value="ABC_transporter-like_ATP-bd"/>
</dbReference>
<evidence type="ECO:0000313" key="19">
    <source>
        <dbReference type="Proteomes" id="UP001488838"/>
    </source>
</evidence>
<dbReference type="InterPro" id="IPR036640">
    <property type="entry name" value="ABC1_TM_sf"/>
</dbReference>
<keyword evidence="3" id="KW-0813">Transport</keyword>
<proteinExistence type="inferred from homology"/>
<keyword evidence="4 15" id="KW-0812">Transmembrane</keyword>
<feature type="region of interest" description="Disordered" evidence="14">
    <location>
        <begin position="109"/>
        <end position="132"/>
    </location>
</feature>
<dbReference type="InterPro" id="IPR011527">
    <property type="entry name" value="ABC1_TM_dom"/>
</dbReference>
<evidence type="ECO:0000256" key="9">
    <source>
        <dbReference type="ARBA" id="ARBA00022989"/>
    </source>
</evidence>
<feature type="transmembrane region" description="Helical" evidence="15">
    <location>
        <begin position="265"/>
        <end position="290"/>
    </location>
</feature>
<evidence type="ECO:0000313" key="18">
    <source>
        <dbReference type="EMBL" id="KAK7795524.1"/>
    </source>
</evidence>
<dbReference type="GO" id="GO:0005524">
    <property type="term" value="F:ATP binding"/>
    <property type="evidence" value="ECO:0007669"/>
    <property type="project" value="UniProtKB-KW"/>
</dbReference>
<keyword evidence="5" id="KW-0677">Repeat</keyword>
<dbReference type="GO" id="GO:0015431">
    <property type="term" value="F:ABC-type glutathione S-conjugate transporter activity"/>
    <property type="evidence" value="ECO:0007669"/>
    <property type="project" value="UniProtKB-EC"/>
</dbReference>
<dbReference type="GO" id="GO:0016324">
    <property type="term" value="C:apical plasma membrane"/>
    <property type="evidence" value="ECO:0007669"/>
    <property type="project" value="TreeGrafter"/>
</dbReference>
<feature type="non-terminal residue" evidence="18">
    <location>
        <position position="770"/>
    </location>
</feature>
<evidence type="ECO:0000256" key="7">
    <source>
        <dbReference type="ARBA" id="ARBA00022840"/>
    </source>
</evidence>
<dbReference type="Pfam" id="PF00664">
    <property type="entry name" value="ABC_membrane"/>
    <property type="match status" value="1"/>
</dbReference>
<dbReference type="EC" id="7.6.2.3" evidence="11"/>
<comment type="caution">
    <text evidence="18">The sequence shown here is derived from an EMBL/GenBank/DDBJ whole genome shotgun (WGS) entry which is preliminary data.</text>
</comment>
<evidence type="ECO:0000256" key="3">
    <source>
        <dbReference type="ARBA" id="ARBA00022448"/>
    </source>
</evidence>
<feature type="transmembrane region" description="Helical" evidence="15">
    <location>
        <begin position="214"/>
        <end position="236"/>
    </location>
</feature>
<feature type="domain" description="ABC transporter" evidence="16">
    <location>
        <begin position="531"/>
        <end position="765"/>
    </location>
</feature>
<evidence type="ECO:0000256" key="10">
    <source>
        <dbReference type="ARBA" id="ARBA00023136"/>
    </source>
</evidence>
<evidence type="ECO:0000256" key="4">
    <source>
        <dbReference type="ARBA" id="ARBA00022692"/>
    </source>
</evidence>
<feature type="transmembrane region" description="Helical" evidence="15">
    <location>
        <begin position="448"/>
        <end position="470"/>
    </location>
</feature>
<dbReference type="CDD" id="cd03244">
    <property type="entry name" value="ABCC_MRP_domain2"/>
    <property type="match status" value="1"/>
</dbReference>
<evidence type="ECO:0000256" key="5">
    <source>
        <dbReference type="ARBA" id="ARBA00022737"/>
    </source>
</evidence>